<dbReference type="GO" id="GO:0007165">
    <property type="term" value="P:signal transduction"/>
    <property type="evidence" value="ECO:0007669"/>
    <property type="project" value="TreeGrafter"/>
</dbReference>
<dbReference type="Gene3D" id="3.40.190.80">
    <property type="match status" value="1"/>
</dbReference>
<dbReference type="Pfam" id="PF00459">
    <property type="entry name" value="Inositol_P"/>
    <property type="match status" value="1"/>
</dbReference>
<feature type="binding site" evidence="9">
    <location>
        <position position="85"/>
    </location>
    <ligand>
        <name>Mg(2+)</name>
        <dbReference type="ChEBI" id="CHEBI:18420"/>
        <label>1</label>
        <note>catalytic</note>
    </ligand>
</feature>
<organism evidence="10 11">
    <name type="scientific">Candidatus Rhodobacter oscarellae</name>
    <dbReference type="NCBI Taxonomy" id="1675527"/>
    <lineage>
        <taxon>Bacteria</taxon>
        <taxon>Pseudomonadati</taxon>
        <taxon>Pseudomonadota</taxon>
        <taxon>Alphaproteobacteria</taxon>
        <taxon>Rhodobacterales</taxon>
        <taxon>Rhodobacter group</taxon>
        <taxon>Rhodobacter</taxon>
    </lineage>
</organism>
<dbReference type="PANTHER" id="PTHR20854:SF4">
    <property type="entry name" value="INOSITOL-1-MONOPHOSPHATASE-RELATED"/>
    <property type="match status" value="1"/>
</dbReference>
<evidence type="ECO:0000256" key="5">
    <source>
        <dbReference type="ARBA" id="ARBA00019784"/>
    </source>
</evidence>
<keyword evidence="11" id="KW-1185">Reference proteome</keyword>
<evidence type="ECO:0000256" key="6">
    <source>
        <dbReference type="ARBA" id="ARBA00022723"/>
    </source>
</evidence>
<dbReference type="OrthoDB" id="9785695at2"/>
<dbReference type="GO" id="GO:0008934">
    <property type="term" value="F:inositol monophosphate 1-phosphatase activity"/>
    <property type="evidence" value="ECO:0007669"/>
    <property type="project" value="TreeGrafter"/>
</dbReference>
<evidence type="ECO:0000313" key="10">
    <source>
        <dbReference type="EMBL" id="KMW58566.1"/>
    </source>
</evidence>
<evidence type="ECO:0000313" key="11">
    <source>
        <dbReference type="Proteomes" id="UP000037178"/>
    </source>
</evidence>
<evidence type="ECO:0000256" key="9">
    <source>
        <dbReference type="PIRSR" id="PIRSR600760-2"/>
    </source>
</evidence>
<feature type="binding site" evidence="9">
    <location>
        <position position="69"/>
    </location>
    <ligand>
        <name>Mg(2+)</name>
        <dbReference type="ChEBI" id="CHEBI:18420"/>
        <label>1</label>
        <note>catalytic</note>
    </ligand>
</feature>
<comment type="cofactor">
    <cofactor evidence="2 9">
        <name>Mg(2+)</name>
        <dbReference type="ChEBI" id="CHEBI:18420"/>
    </cofactor>
</comment>
<comment type="caution">
    <text evidence="10">The sequence shown here is derived from an EMBL/GenBank/DDBJ whole genome shotgun (WGS) entry which is preliminary data.</text>
</comment>
<evidence type="ECO:0000256" key="8">
    <source>
        <dbReference type="ARBA" id="ARBA00022842"/>
    </source>
</evidence>
<dbReference type="PANTHER" id="PTHR20854">
    <property type="entry name" value="INOSITOL MONOPHOSPHATASE"/>
    <property type="match status" value="1"/>
</dbReference>
<evidence type="ECO:0000256" key="7">
    <source>
        <dbReference type="ARBA" id="ARBA00022801"/>
    </source>
</evidence>
<dbReference type="SUPFAM" id="SSF56655">
    <property type="entry name" value="Carbohydrate phosphatase"/>
    <property type="match status" value="1"/>
</dbReference>
<keyword evidence="6 9" id="KW-0479">Metal-binding</keyword>
<evidence type="ECO:0000256" key="3">
    <source>
        <dbReference type="ARBA" id="ARBA00009759"/>
    </source>
</evidence>
<dbReference type="InterPro" id="IPR000760">
    <property type="entry name" value="Inositol_monophosphatase-like"/>
</dbReference>
<comment type="similarity">
    <text evidence="3">Belongs to the inositol monophosphatase superfamily.</text>
</comment>
<dbReference type="EMBL" id="LFTY01000002">
    <property type="protein sequence ID" value="KMW58566.1"/>
    <property type="molecule type" value="Genomic_DNA"/>
</dbReference>
<gene>
    <name evidence="10" type="ORF">AIOL_003543</name>
</gene>
<dbReference type="PROSITE" id="PS00629">
    <property type="entry name" value="IMP_1"/>
    <property type="match status" value="1"/>
</dbReference>
<dbReference type="FunFam" id="3.30.540.10:FF:000003">
    <property type="entry name" value="Inositol-1-monophosphatase"/>
    <property type="match status" value="1"/>
</dbReference>
<dbReference type="PATRIC" id="fig|1675527.3.peg.3706"/>
<dbReference type="RefSeq" id="WP_049644161.1">
    <property type="nucleotide sequence ID" value="NZ_LFTY01000002.1"/>
</dbReference>
<sequence length="265" mass="27916">MTYADKAQTVLKIAKEGGALALDYFHRRGELEVESKQQQDFVSEADRNVETLIRAGLEASLPQDAIVGEEHAPKPGTSGMTWVIDPIDGTTNFLTGVPFWCVAIAGVAEGKTQVAVIYDALHDEAFLATRGGGATLNGAPMAVRDVPLTEGTICVGSSRRSPPADFAWLLQSIVEAGGVFARTGSGALGLAYVAAGRYLGYTESYMNAWDCLAGQLLIAEAGGLVEEQDDAAFIAAGGRVIAGAPQVFAPLRNMTLDAFFRDSGK</sequence>
<name>A0A0J9E775_9RHOB</name>
<keyword evidence="8 9" id="KW-0460">Magnesium</keyword>
<dbReference type="InterPro" id="IPR020583">
    <property type="entry name" value="Inositol_monoP_metal-BS"/>
</dbReference>
<accession>A0A0J9E775</accession>
<dbReference type="Gene3D" id="3.30.540.10">
    <property type="entry name" value="Fructose-1,6-Bisphosphatase, subunit A, domain 1"/>
    <property type="match status" value="1"/>
</dbReference>
<evidence type="ECO:0000256" key="2">
    <source>
        <dbReference type="ARBA" id="ARBA00001946"/>
    </source>
</evidence>
<comment type="catalytic activity">
    <reaction evidence="1">
        <text>a myo-inositol phosphate + H2O = myo-inositol + phosphate</text>
        <dbReference type="Rhea" id="RHEA:24056"/>
        <dbReference type="ChEBI" id="CHEBI:15377"/>
        <dbReference type="ChEBI" id="CHEBI:17268"/>
        <dbReference type="ChEBI" id="CHEBI:43474"/>
        <dbReference type="ChEBI" id="CHEBI:84139"/>
        <dbReference type="EC" id="3.1.3.25"/>
    </reaction>
</comment>
<dbReference type="GO" id="GO:0046872">
    <property type="term" value="F:metal ion binding"/>
    <property type="evidence" value="ECO:0007669"/>
    <property type="project" value="UniProtKB-KW"/>
</dbReference>
<dbReference type="GO" id="GO:0006020">
    <property type="term" value="P:inositol metabolic process"/>
    <property type="evidence" value="ECO:0007669"/>
    <property type="project" value="TreeGrafter"/>
</dbReference>
<feature type="binding site" evidence="9">
    <location>
        <position position="210"/>
    </location>
    <ligand>
        <name>Mg(2+)</name>
        <dbReference type="ChEBI" id="CHEBI:18420"/>
        <label>1</label>
        <note>catalytic</note>
    </ligand>
</feature>
<reference evidence="10 11" key="1">
    <citation type="submission" date="2015-06" db="EMBL/GenBank/DDBJ databases">
        <title>Draft genome sequence of an Alphaproteobacteria species associated to the Mediterranean sponge Oscarella lobularis.</title>
        <authorList>
            <person name="Jourda C."/>
            <person name="Santini S."/>
            <person name="Claverie J.-M."/>
        </authorList>
    </citation>
    <scope>NUCLEOTIDE SEQUENCE [LARGE SCALE GENOMIC DNA]</scope>
    <source>
        <strain evidence="10">IGS</strain>
    </source>
</reference>
<evidence type="ECO:0000256" key="4">
    <source>
        <dbReference type="ARBA" id="ARBA00013106"/>
    </source>
</evidence>
<proteinExistence type="inferred from homology"/>
<dbReference type="EC" id="3.1.3.25" evidence="4"/>
<protein>
    <recommendedName>
        <fullName evidence="5">Inositol-1-monophosphatase</fullName>
        <ecNumber evidence="4">3.1.3.25</ecNumber>
    </recommendedName>
</protein>
<keyword evidence="7 10" id="KW-0378">Hydrolase</keyword>
<dbReference type="STRING" id="1675527.AIOL_003543"/>
<dbReference type="PRINTS" id="PR00377">
    <property type="entry name" value="IMPHPHTASES"/>
</dbReference>
<feature type="binding site" evidence="9">
    <location>
        <position position="87"/>
    </location>
    <ligand>
        <name>Mg(2+)</name>
        <dbReference type="ChEBI" id="CHEBI:18420"/>
        <label>1</label>
        <note>catalytic</note>
    </ligand>
</feature>
<dbReference type="Proteomes" id="UP000037178">
    <property type="component" value="Unassembled WGS sequence"/>
</dbReference>
<evidence type="ECO:0000256" key="1">
    <source>
        <dbReference type="ARBA" id="ARBA00001033"/>
    </source>
</evidence>
<dbReference type="AlphaFoldDB" id="A0A0J9E775"/>
<feature type="binding site" evidence="9">
    <location>
        <position position="88"/>
    </location>
    <ligand>
        <name>Mg(2+)</name>
        <dbReference type="ChEBI" id="CHEBI:18420"/>
        <label>1</label>
        <note>catalytic</note>
    </ligand>
</feature>